<dbReference type="EMBL" id="CP014501">
    <property type="protein sequence ID" value="ANB12967.1"/>
    <property type="molecule type" value="Genomic_DNA"/>
</dbReference>
<comment type="subcellular location">
    <subcellularLocation>
        <location evidence="2">Nucleus</location>
        <location evidence="2">Nucleolus</location>
    </subcellularLocation>
</comment>
<comment type="similarity">
    <text evidence="3">Belongs to the CGR1 family.</text>
</comment>
<keyword evidence="8" id="KW-0539">Nucleus</keyword>
<keyword evidence="5" id="KW-0690">Ribosome biogenesis</keyword>
<evidence type="ECO:0000256" key="9">
    <source>
        <dbReference type="SAM" id="Coils"/>
    </source>
</evidence>
<evidence type="ECO:0000313" key="11">
    <source>
        <dbReference type="EMBL" id="ANB12967.1"/>
    </source>
</evidence>
<evidence type="ECO:0000256" key="5">
    <source>
        <dbReference type="ARBA" id="ARBA00022517"/>
    </source>
</evidence>
<feature type="coiled-coil region" evidence="9">
    <location>
        <begin position="92"/>
        <end position="143"/>
    </location>
</feature>
<feature type="region of interest" description="Disordered" evidence="10">
    <location>
        <begin position="30"/>
        <end position="49"/>
    </location>
</feature>
<accession>A0A161HJP4</accession>
<evidence type="ECO:0000256" key="3">
    <source>
        <dbReference type="ARBA" id="ARBA00007869"/>
    </source>
</evidence>
<feature type="region of interest" description="Disordered" evidence="10">
    <location>
        <begin position="55"/>
        <end position="79"/>
    </location>
</feature>
<dbReference type="Proteomes" id="UP000189580">
    <property type="component" value="Chromosome a"/>
</dbReference>
<evidence type="ECO:0000256" key="2">
    <source>
        <dbReference type="ARBA" id="ARBA00004604"/>
    </source>
</evidence>
<dbReference type="OrthoDB" id="3942380at2759"/>
<dbReference type="GO" id="GO:0006364">
    <property type="term" value="P:rRNA processing"/>
    <property type="evidence" value="ECO:0007669"/>
    <property type="project" value="UniProtKB-KW"/>
</dbReference>
<gene>
    <name evidence="11" type="primary">CGR1</name>
    <name evidence="11" type="ORF">AWJ20_1245</name>
</gene>
<evidence type="ECO:0000256" key="6">
    <source>
        <dbReference type="ARBA" id="ARBA00022552"/>
    </source>
</evidence>
<sequence length="165" mass="18926">MFSYLLKKTGLKSDDQENLTDNKMAQVAEKKVSLETKGTQTSSPQVQSDIKDVVDAPAPSKPLGMRVSGKQWKESKKPLRTNAVVKTAWEKKRLAQLELKAIKAKEKELKDEKQAATQARIKAIKEKKAAKEEKERYAKLSEKMHAKRVARLRKREKRNKLLKER</sequence>
<dbReference type="RefSeq" id="XP_018735444.1">
    <property type="nucleotide sequence ID" value="XM_018878107.1"/>
</dbReference>
<dbReference type="GeneID" id="30033026"/>
<keyword evidence="12" id="KW-1185">Reference proteome</keyword>
<organism evidence="11 12">
    <name type="scientific">Sugiyamaella lignohabitans</name>
    <dbReference type="NCBI Taxonomy" id="796027"/>
    <lineage>
        <taxon>Eukaryota</taxon>
        <taxon>Fungi</taxon>
        <taxon>Dikarya</taxon>
        <taxon>Ascomycota</taxon>
        <taxon>Saccharomycotina</taxon>
        <taxon>Dipodascomycetes</taxon>
        <taxon>Dipodascales</taxon>
        <taxon>Trichomonascaceae</taxon>
        <taxon>Sugiyamaella</taxon>
    </lineage>
</organism>
<dbReference type="AlphaFoldDB" id="A0A161HJP4"/>
<protein>
    <recommendedName>
        <fullName evidence="4">rRNA-processing protein CGR1</fullName>
    </recommendedName>
</protein>
<dbReference type="InterPro" id="IPR005579">
    <property type="entry name" value="Cgr1-like"/>
</dbReference>
<dbReference type="GO" id="GO:0005730">
    <property type="term" value="C:nucleolus"/>
    <property type="evidence" value="ECO:0007669"/>
    <property type="project" value="UniProtKB-SubCell"/>
</dbReference>
<comment type="function">
    <text evidence="1">Involved in nucleolar integrity and required for processing of the pre-rRNA for the 60S ribosome subunit.</text>
</comment>
<evidence type="ECO:0000256" key="8">
    <source>
        <dbReference type="ARBA" id="ARBA00023242"/>
    </source>
</evidence>
<keyword evidence="6" id="KW-0698">rRNA processing</keyword>
<evidence type="ECO:0000256" key="1">
    <source>
        <dbReference type="ARBA" id="ARBA00004090"/>
    </source>
</evidence>
<dbReference type="KEGG" id="slb:AWJ20_1245"/>
<evidence type="ECO:0000256" key="10">
    <source>
        <dbReference type="SAM" id="MobiDB-lite"/>
    </source>
</evidence>
<name>A0A161HJP4_9ASCO</name>
<evidence type="ECO:0000313" key="12">
    <source>
        <dbReference type="Proteomes" id="UP000189580"/>
    </source>
</evidence>
<keyword evidence="7 9" id="KW-0175">Coiled coil</keyword>
<reference evidence="11 12" key="1">
    <citation type="submission" date="2016-02" db="EMBL/GenBank/DDBJ databases">
        <title>Complete genome sequence and transcriptome regulation of the pentose utilising yeast Sugiyamaella lignohabitans.</title>
        <authorList>
            <person name="Bellasio M."/>
            <person name="Peymann A."/>
            <person name="Valli M."/>
            <person name="Sipitzky M."/>
            <person name="Graf A."/>
            <person name="Sauer M."/>
            <person name="Marx H."/>
            <person name="Mattanovich D."/>
        </authorList>
    </citation>
    <scope>NUCLEOTIDE SEQUENCE [LARGE SCALE GENOMIC DNA]</scope>
    <source>
        <strain evidence="11 12">CBS 10342</strain>
    </source>
</reference>
<feature type="compositionally biased region" description="Polar residues" evidence="10">
    <location>
        <begin position="36"/>
        <end position="48"/>
    </location>
</feature>
<dbReference type="Pfam" id="PF03879">
    <property type="entry name" value="Cgr1"/>
    <property type="match status" value="1"/>
</dbReference>
<evidence type="ECO:0000256" key="4">
    <source>
        <dbReference type="ARBA" id="ARBA00021475"/>
    </source>
</evidence>
<proteinExistence type="inferred from homology"/>
<evidence type="ECO:0000256" key="7">
    <source>
        <dbReference type="ARBA" id="ARBA00023054"/>
    </source>
</evidence>